<dbReference type="PRINTS" id="PR00411">
    <property type="entry name" value="PNDRDTASEI"/>
</dbReference>
<evidence type="ECO:0000256" key="4">
    <source>
        <dbReference type="ARBA" id="ARBA00022827"/>
    </source>
</evidence>
<dbReference type="SUPFAM" id="SSF55424">
    <property type="entry name" value="FAD/NAD-linked reductases, dimerisation (C-terminal) domain"/>
    <property type="match status" value="1"/>
</dbReference>
<sequence length="475" mass="51715">MQHFDFFVIGGGSGGIASARRAASYGVKVGLAECGRLGGTCVNVGCVPKKVMWNAASLASTLGQLHHYGFTSSMPFKFDWATLKANRDRYIKRLNSIYAKNLENSGIMLLTGYASVSQVDSKIINIKRPDESITSVSADHVLITSGSEPSKLNIPGEQHTINSDGFFALESKPTRAAVIGAGYIAVELAGVLNALGTDTSLFVRGERALRHFDEMISRELDFHMRHEGIKVQPKSIPEKITRSATTNLLSLHLKDGVTFSDFDCILVAIGRSPNVLNLGLESTQVEQKQVTNHIIVDQFQNTNHNNVYALGDVCGEVELTPMAIAAGRRLADRLFGNFKDIHVSYENVPTVIFSHPPIGTIGLKENEAINIYGEENIKIYNGTSVNLYYGPFDVPPEQKPKTKIKMICLLPEEKVIGLHIIGMGSDEMLQGFGVAIKMGATKSDFDHCVAIHPTASEEVVTLSPWGLAPESKCHS</sequence>
<comment type="subunit">
    <text evidence="2">Homodimer.</text>
</comment>
<keyword evidence="12" id="KW-0521">NADP</keyword>
<evidence type="ECO:0000256" key="3">
    <source>
        <dbReference type="ARBA" id="ARBA00022630"/>
    </source>
</evidence>
<dbReference type="GO" id="GO:0045454">
    <property type="term" value="P:cell redox homeostasis"/>
    <property type="evidence" value="ECO:0007669"/>
    <property type="project" value="InterPro"/>
</dbReference>
<dbReference type="InterPro" id="IPR016156">
    <property type="entry name" value="FAD/NAD-linked_Rdtase_dimer_sf"/>
</dbReference>
<keyword evidence="12" id="KW-0963">Cytoplasm</keyword>
<accession>A0A3S8V398</accession>
<dbReference type="GO" id="GO:0034599">
    <property type="term" value="P:cellular response to oxidative stress"/>
    <property type="evidence" value="ECO:0007669"/>
    <property type="project" value="TreeGrafter"/>
</dbReference>
<keyword evidence="3 11" id="KW-0285">Flavoprotein</keyword>
<evidence type="ECO:0000313" key="15">
    <source>
        <dbReference type="EMBL" id="AZL94596.1"/>
    </source>
</evidence>
<evidence type="ECO:0000256" key="2">
    <source>
        <dbReference type="ARBA" id="ARBA00011738"/>
    </source>
</evidence>
<dbReference type="NCBIfam" id="TIGR01421">
    <property type="entry name" value="gluta_reduc_1"/>
    <property type="match status" value="1"/>
</dbReference>
<dbReference type="PROSITE" id="PS00076">
    <property type="entry name" value="PYRIDINE_REDOX_1"/>
    <property type="match status" value="1"/>
</dbReference>
<dbReference type="Pfam" id="PF02852">
    <property type="entry name" value="Pyr_redox_dim"/>
    <property type="match status" value="1"/>
</dbReference>
<feature type="disulfide bond" description="Redox-active" evidence="10">
    <location>
        <begin position="41"/>
        <end position="46"/>
    </location>
</feature>
<dbReference type="GO" id="GO:0004362">
    <property type="term" value="F:glutathione-disulfide reductase (NADPH) activity"/>
    <property type="evidence" value="ECO:0007669"/>
    <property type="project" value="UniProtKB-EC"/>
</dbReference>
<dbReference type="GO" id="GO:0005829">
    <property type="term" value="C:cytosol"/>
    <property type="evidence" value="ECO:0007669"/>
    <property type="project" value="TreeGrafter"/>
</dbReference>
<keyword evidence="9" id="KW-0520">NAD</keyword>
<feature type="binding site" evidence="9">
    <location>
        <position position="50"/>
    </location>
    <ligand>
        <name>FAD</name>
        <dbReference type="ChEBI" id="CHEBI:57692"/>
    </ligand>
</feature>
<feature type="domain" description="Pyridine nucleotide-disulphide oxidoreductase dimerisation" evidence="13">
    <location>
        <begin position="348"/>
        <end position="461"/>
    </location>
</feature>
<dbReference type="PRINTS" id="PR00368">
    <property type="entry name" value="FADPNR"/>
</dbReference>
<keyword evidence="7 11" id="KW-0676">Redox-active center</keyword>
<dbReference type="Pfam" id="PF07992">
    <property type="entry name" value="Pyr_redox_2"/>
    <property type="match status" value="1"/>
</dbReference>
<comment type="subcellular location">
    <subcellularLocation>
        <location evidence="12">Cytoplasm</location>
    </subcellularLocation>
</comment>
<dbReference type="Gene3D" id="3.30.390.30">
    <property type="match status" value="1"/>
</dbReference>
<dbReference type="Gene3D" id="3.50.50.60">
    <property type="entry name" value="FAD/NAD(P)-binding domain"/>
    <property type="match status" value="2"/>
</dbReference>
<dbReference type="PANTHER" id="PTHR42737:SF2">
    <property type="entry name" value="GLUTATHIONE REDUCTASE"/>
    <property type="match status" value="1"/>
</dbReference>
<evidence type="ECO:0000259" key="13">
    <source>
        <dbReference type="Pfam" id="PF02852"/>
    </source>
</evidence>
<keyword evidence="9" id="KW-0547">Nucleotide-binding</keyword>
<keyword evidence="5 11" id="KW-0560">Oxidoreductase</keyword>
<comment type="function">
    <text evidence="12">Catalyzes the reduction of glutathione disulfide (GSSG) to reduced glutathione (GSH). Constitutes the major mechanism to maintain a high GSH:GSSG ratio in the cytosol.</text>
</comment>
<keyword evidence="6" id="KW-1015">Disulfide bond</keyword>
<dbReference type="InterPro" id="IPR046952">
    <property type="entry name" value="GSHR/TRXR-like"/>
</dbReference>
<evidence type="ECO:0000256" key="8">
    <source>
        <dbReference type="PIRSR" id="PIRSR000350-2"/>
    </source>
</evidence>
<evidence type="ECO:0000256" key="12">
    <source>
        <dbReference type="RuleBase" id="RU365016"/>
    </source>
</evidence>
<dbReference type="EC" id="1.8.1.7" evidence="12"/>
<dbReference type="PIRSF" id="PIRSF000350">
    <property type="entry name" value="Mercury_reductase_MerA"/>
    <property type="match status" value="1"/>
</dbReference>
<feature type="binding site" evidence="9">
    <location>
        <position position="312"/>
    </location>
    <ligand>
        <name>FAD</name>
        <dbReference type="ChEBI" id="CHEBI:57692"/>
    </ligand>
</feature>
<evidence type="ECO:0000256" key="9">
    <source>
        <dbReference type="PIRSR" id="PIRSR000350-3"/>
    </source>
</evidence>
<dbReference type="EMBL" id="MK266206">
    <property type="protein sequence ID" value="AZL94596.1"/>
    <property type="molecule type" value="mRNA"/>
</dbReference>
<dbReference type="GO" id="GO:0005739">
    <property type="term" value="C:mitochondrion"/>
    <property type="evidence" value="ECO:0007669"/>
    <property type="project" value="TreeGrafter"/>
</dbReference>
<evidence type="ECO:0000256" key="1">
    <source>
        <dbReference type="ARBA" id="ARBA00007532"/>
    </source>
</evidence>
<proteinExistence type="evidence at transcript level"/>
<dbReference type="AlphaFoldDB" id="A0A3S8V398"/>
<dbReference type="GO" id="GO:0050661">
    <property type="term" value="F:NADP binding"/>
    <property type="evidence" value="ECO:0007669"/>
    <property type="project" value="InterPro"/>
</dbReference>
<dbReference type="InterPro" id="IPR006322">
    <property type="entry name" value="Glutathione_Rdtase_euk/bac"/>
</dbReference>
<feature type="binding site" evidence="9">
    <location>
        <begin position="180"/>
        <end position="187"/>
    </location>
    <ligand>
        <name>NAD(+)</name>
        <dbReference type="ChEBI" id="CHEBI:57540"/>
    </ligand>
</feature>
<dbReference type="InterPro" id="IPR012999">
    <property type="entry name" value="Pyr_OxRdtase_I_AS"/>
</dbReference>
<evidence type="ECO:0000256" key="7">
    <source>
        <dbReference type="ARBA" id="ARBA00023284"/>
    </source>
</evidence>
<comment type="similarity">
    <text evidence="1 11">Belongs to the class-I pyridine nucleotide-disulfide oxidoreductase family.</text>
</comment>
<dbReference type="GO" id="GO:0006749">
    <property type="term" value="P:glutathione metabolic process"/>
    <property type="evidence" value="ECO:0007669"/>
    <property type="project" value="InterPro"/>
</dbReference>
<evidence type="ECO:0000256" key="10">
    <source>
        <dbReference type="PIRSR" id="PIRSR000350-4"/>
    </source>
</evidence>
<feature type="binding site" evidence="9">
    <location>
        <position position="270"/>
    </location>
    <ligand>
        <name>NAD(+)</name>
        <dbReference type="ChEBI" id="CHEBI:57540"/>
    </ligand>
</feature>
<dbReference type="GO" id="GO:0050660">
    <property type="term" value="F:flavin adenine dinucleotide binding"/>
    <property type="evidence" value="ECO:0007669"/>
    <property type="project" value="InterPro"/>
</dbReference>
<evidence type="ECO:0000256" key="11">
    <source>
        <dbReference type="RuleBase" id="RU003691"/>
    </source>
</evidence>
<evidence type="ECO:0000256" key="5">
    <source>
        <dbReference type="ARBA" id="ARBA00023002"/>
    </source>
</evidence>
<dbReference type="InterPro" id="IPR036188">
    <property type="entry name" value="FAD/NAD-bd_sf"/>
</dbReference>
<dbReference type="PANTHER" id="PTHR42737">
    <property type="entry name" value="GLUTATHIONE REDUCTASE"/>
    <property type="match status" value="1"/>
</dbReference>
<dbReference type="NCBIfam" id="NF004776">
    <property type="entry name" value="PRK06116.1"/>
    <property type="match status" value="1"/>
</dbReference>
<dbReference type="FunFam" id="3.30.390.30:FF:000003">
    <property type="entry name" value="Glutathione reductase"/>
    <property type="match status" value="1"/>
</dbReference>
<dbReference type="InterPro" id="IPR001100">
    <property type="entry name" value="Pyr_nuc-diS_OxRdtase"/>
</dbReference>
<comment type="cofactor">
    <cofactor evidence="9">
        <name>FAD</name>
        <dbReference type="ChEBI" id="CHEBI:57692"/>
    </cofactor>
    <text evidence="9">Binds 1 FAD per subunit.</text>
</comment>
<feature type="active site" description="Proton acceptor" evidence="8">
    <location>
        <position position="452"/>
    </location>
</feature>
<dbReference type="InterPro" id="IPR023753">
    <property type="entry name" value="FAD/NAD-binding_dom"/>
</dbReference>
<comment type="catalytic activity">
    <reaction evidence="12">
        <text>2 glutathione + NADP(+) = glutathione disulfide + NADPH + H(+)</text>
        <dbReference type="Rhea" id="RHEA:11740"/>
        <dbReference type="ChEBI" id="CHEBI:15378"/>
        <dbReference type="ChEBI" id="CHEBI:57783"/>
        <dbReference type="ChEBI" id="CHEBI:57925"/>
        <dbReference type="ChEBI" id="CHEBI:58297"/>
        <dbReference type="ChEBI" id="CHEBI:58349"/>
        <dbReference type="EC" id="1.8.1.7"/>
    </reaction>
</comment>
<evidence type="ECO:0000256" key="6">
    <source>
        <dbReference type="ARBA" id="ARBA00023157"/>
    </source>
</evidence>
<dbReference type="FunFam" id="3.50.50.60:FF:000235">
    <property type="entry name" value="Glutathione reductase"/>
    <property type="match status" value="1"/>
</dbReference>
<protein>
    <recommendedName>
        <fullName evidence="12">Glutathione reductase</fullName>
        <ecNumber evidence="12">1.8.1.7</ecNumber>
    </recommendedName>
</protein>
<feature type="domain" description="FAD/NAD(P)-binding" evidence="14">
    <location>
        <begin position="5"/>
        <end position="327"/>
    </location>
</feature>
<keyword evidence="4 9" id="KW-0274">FAD</keyword>
<reference evidence="15" key="1">
    <citation type="journal article" date="2018" name="Genome Biol. Evol.">
        <title>Nephromyces encodes a urate metabolism pathway and predicted peroxisomes, demonstrating these are not ancient losses of apicomplexans.</title>
        <authorList>
            <person name="Paight C."/>
            <person name="Slamovits C.H."/>
            <person name="Saffo M.B."/>
            <person name="Lane C.E."/>
        </authorList>
    </citation>
    <scope>NUCLEOTIDE SEQUENCE</scope>
    <source>
        <strain evidence="15">Neph437</strain>
    </source>
</reference>
<dbReference type="InterPro" id="IPR004099">
    <property type="entry name" value="Pyr_nucl-diS_OxRdtase_dimer"/>
</dbReference>
<name>A0A3S8V398_9APIC</name>
<evidence type="ECO:0000259" key="14">
    <source>
        <dbReference type="Pfam" id="PF07992"/>
    </source>
</evidence>
<organism evidence="15">
    <name type="scientific">Nephromyces sp. MMRI</name>
    <dbReference type="NCBI Taxonomy" id="2496275"/>
    <lineage>
        <taxon>Eukaryota</taxon>
        <taxon>Sar</taxon>
        <taxon>Alveolata</taxon>
        <taxon>Apicomplexa</taxon>
        <taxon>Aconoidasida</taxon>
        <taxon>Nephromycida</taxon>
        <taxon>Nephromyces</taxon>
    </lineage>
</organism>
<dbReference type="SUPFAM" id="SSF51905">
    <property type="entry name" value="FAD/NAD(P)-binding domain"/>
    <property type="match status" value="1"/>
</dbReference>